<comment type="caution">
    <text evidence="10">The sequence shown here is derived from an EMBL/GenBank/DDBJ whole genome shotgun (WGS) entry which is preliminary data.</text>
</comment>
<dbReference type="AlphaFoldDB" id="A0A2N8HBH6"/>
<organism evidence="10 11">
    <name type="scientific">Akkermansia muciniphila</name>
    <dbReference type="NCBI Taxonomy" id="239935"/>
    <lineage>
        <taxon>Bacteria</taxon>
        <taxon>Pseudomonadati</taxon>
        <taxon>Verrucomicrobiota</taxon>
        <taxon>Verrucomicrobiia</taxon>
        <taxon>Verrucomicrobiales</taxon>
        <taxon>Akkermansiaceae</taxon>
        <taxon>Akkermansia</taxon>
    </lineage>
</organism>
<dbReference type="GO" id="GO:0005829">
    <property type="term" value="C:cytosol"/>
    <property type="evidence" value="ECO:0007669"/>
    <property type="project" value="TreeGrafter"/>
</dbReference>
<dbReference type="GO" id="GO:0000156">
    <property type="term" value="F:phosphorelay response regulator activity"/>
    <property type="evidence" value="ECO:0007669"/>
    <property type="project" value="TreeGrafter"/>
</dbReference>
<feature type="DNA-binding region" description="OmpR/PhoB-type" evidence="7">
    <location>
        <begin position="131"/>
        <end position="230"/>
    </location>
</feature>
<protein>
    <submittedName>
        <fullName evidence="10">DNA-binding response regulator</fullName>
    </submittedName>
</protein>
<evidence type="ECO:0000313" key="10">
    <source>
        <dbReference type="EMBL" id="PNC17224.1"/>
    </source>
</evidence>
<reference evidence="10 11" key="1">
    <citation type="journal article" date="2017" name="BMC Genomics">
        <title>Genome sequencing of 39 Akkermansia muciniphila isolates reveals its population structure, genomic and functional diverisity, and global distribution in mammalian gut microbiotas.</title>
        <authorList>
            <person name="Guo X."/>
            <person name="Li S."/>
            <person name="Zhang J."/>
            <person name="Wu F."/>
            <person name="Li X."/>
            <person name="Wu D."/>
            <person name="Zhang M."/>
            <person name="Ou Z."/>
            <person name="Jie Z."/>
            <person name="Yan Q."/>
            <person name="Li P."/>
            <person name="Yi J."/>
            <person name="Peng Y."/>
        </authorList>
    </citation>
    <scope>NUCLEOTIDE SEQUENCE [LARGE SCALE GENOMIC DNA]</scope>
    <source>
        <strain evidence="10 11">GP24</strain>
    </source>
</reference>
<dbReference type="Gene3D" id="1.10.10.10">
    <property type="entry name" value="Winged helix-like DNA-binding domain superfamily/Winged helix DNA-binding domain"/>
    <property type="match status" value="1"/>
</dbReference>
<dbReference type="SMART" id="SM00862">
    <property type="entry name" value="Trans_reg_C"/>
    <property type="match status" value="1"/>
</dbReference>
<dbReference type="SUPFAM" id="SSF46894">
    <property type="entry name" value="C-terminal effector domain of the bipartite response regulators"/>
    <property type="match status" value="1"/>
</dbReference>
<evidence type="ECO:0000256" key="7">
    <source>
        <dbReference type="PROSITE-ProRule" id="PRU01091"/>
    </source>
</evidence>
<dbReference type="InterPro" id="IPR039420">
    <property type="entry name" value="WalR-like"/>
</dbReference>
<evidence type="ECO:0000256" key="4">
    <source>
        <dbReference type="ARBA" id="ARBA00023125"/>
    </source>
</evidence>
<evidence type="ECO:0000256" key="2">
    <source>
        <dbReference type="ARBA" id="ARBA00023012"/>
    </source>
</evidence>
<dbReference type="PANTHER" id="PTHR48111:SF1">
    <property type="entry name" value="TWO-COMPONENT RESPONSE REGULATOR ORR33"/>
    <property type="match status" value="1"/>
</dbReference>
<evidence type="ECO:0000256" key="3">
    <source>
        <dbReference type="ARBA" id="ARBA00023015"/>
    </source>
</evidence>
<dbReference type="InterPro" id="IPR016032">
    <property type="entry name" value="Sig_transdc_resp-reg_C-effctor"/>
</dbReference>
<dbReference type="Pfam" id="PF00486">
    <property type="entry name" value="Trans_reg_C"/>
    <property type="match status" value="1"/>
</dbReference>
<keyword evidence="1 6" id="KW-0597">Phosphoprotein</keyword>
<keyword evidence="3" id="KW-0805">Transcription regulation</keyword>
<dbReference type="SMART" id="SM00448">
    <property type="entry name" value="REC"/>
    <property type="match status" value="1"/>
</dbReference>
<dbReference type="PROSITE" id="PS51755">
    <property type="entry name" value="OMPR_PHOB"/>
    <property type="match status" value="1"/>
</dbReference>
<accession>A0A2N8HBH6</accession>
<feature type="domain" description="Response regulatory" evidence="8">
    <location>
        <begin position="7"/>
        <end position="121"/>
    </location>
</feature>
<dbReference type="GO" id="GO:0032993">
    <property type="term" value="C:protein-DNA complex"/>
    <property type="evidence" value="ECO:0007669"/>
    <property type="project" value="TreeGrafter"/>
</dbReference>
<dbReference type="RefSeq" id="WP_102715569.1">
    <property type="nucleotide sequence ID" value="NZ_CABMLK010000003.1"/>
</dbReference>
<evidence type="ECO:0000313" key="11">
    <source>
        <dbReference type="Proteomes" id="UP000236000"/>
    </source>
</evidence>
<evidence type="ECO:0000256" key="6">
    <source>
        <dbReference type="PROSITE-ProRule" id="PRU00169"/>
    </source>
</evidence>
<dbReference type="Pfam" id="PF00072">
    <property type="entry name" value="Response_reg"/>
    <property type="match status" value="1"/>
</dbReference>
<dbReference type="InterPro" id="IPR036388">
    <property type="entry name" value="WH-like_DNA-bd_sf"/>
</dbReference>
<name>A0A2N8HBH6_9BACT</name>
<evidence type="ECO:0000259" key="9">
    <source>
        <dbReference type="PROSITE" id="PS51755"/>
    </source>
</evidence>
<evidence type="ECO:0000256" key="1">
    <source>
        <dbReference type="ARBA" id="ARBA00022553"/>
    </source>
</evidence>
<sequence length="234" mass="26238">MSDSAYTILIAEDDDSIRHALTDVLTASGYEVLAVEEGLAAIRAVRERNFDLALLDVAMPGADGFQVLQVMSAERPGTPAIMLTARGEEEDRVQGLKLGADDYIVKPFSIRELLARIEAVLRRSPERPRQLREIRIPGASLDSANRVLTFEDGKETSLTAREFEFLTYMATHPNRVITRDELLRRVWDVDPRLTDTRSVEMTVMRLRDKLGATGAAPLETLRSQGYRWNSSFVS</sequence>
<evidence type="ECO:0000259" key="8">
    <source>
        <dbReference type="PROSITE" id="PS50110"/>
    </source>
</evidence>
<dbReference type="GO" id="GO:0000976">
    <property type="term" value="F:transcription cis-regulatory region binding"/>
    <property type="evidence" value="ECO:0007669"/>
    <property type="project" value="TreeGrafter"/>
</dbReference>
<dbReference type="Gene3D" id="6.10.250.690">
    <property type="match status" value="1"/>
</dbReference>
<dbReference type="Proteomes" id="UP000236000">
    <property type="component" value="Unassembled WGS sequence"/>
</dbReference>
<keyword evidence="2" id="KW-0902">Two-component regulatory system</keyword>
<dbReference type="InterPro" id="IPR001867">
    <property type="entry name" value="OmpR/PhoB-type_DNA-bd"/>
</dbReference>
<gene>
    <name evidence="10" type="ORF">CXU22_11430</name>
</gene>
<keyword evidence="5" id="KW-0804">Transcription</keyword>
<dbReference type="Gene3D" id="3.40.50.2300">
    <property type="match status" value="1"/>
</dbReference>
<proteinExistence type="predicted"/>
<dbReference type="InterPro" id="IPR001789">
    <property type="entry name" value="Sig_transdc_resp-reg_receiver"/>
</dbReference>
<dbReference type="GO" id="GO:0006355">
    <property type="term" value="P:regulation of DNA-templated transcription"/>
    <property type="evidence" value="ECO:0007669"/>
    <property type="project" value="InterPro"/>
</dbReference>
<keyword evidence="4 7" id="KW-0238">DNA-binding</keyword>
<feature type="domain" description="OmpR/PhoB-type" evidence="9">
    <location>
        <begin position="131"/>
        <end position="230"/>
    </location>
</feature>
<dbReference type="OrthoDB" id="9778145at2"/>
<dbReference type="SUPFAM" id="SSF52172">
    <property type="entry name" value="CheY-like"/>
    <property type="match status" value="1"/>
</dbReference>
<evidence type="ECO:0000256" key="5">
    <source>
        <dbReference type="ARBA" id="ARBA00023163"/>
    </source>
</evidence>
<dbReference type="EMBL" id="PJKA01000013">
    <property type="protein sequence ID" value="PNC17224.1"/>
    <property type="molecule type" value="Genomic_DNA"/>
</dbReference>
<dbReference type="InterPro" id="IPR011006">
    <property type="entry name" value="CheY-like_superfamily"/>
</dbReference>
<dbReference type="PANTHER" id="PTHR48111">
    <property type="entry name" value="REGULATOR OF RPOS"/>
    <property type="match status" value="1"/>
</dbReference>
<feature type="modified residue" description="4-aspartylphosphate" evidence="6">
    <location>
        <position position="56"/>
    </location>
</feature>
<dbReference type="PROSITE" id="PS50110">
    <property type="entry name" value="RESPONSE_REGULATORY"/>
    <property type="match status" value="1"/>
</dbReference>
<dbReference type="CDD" id="cd00383">
    <property type="entry name" value="trans_reg_C"/>
    <property type="match status" value="1"/>
</dbReference>